<dbReference type="NCBIfam" id="TIGR00475">
    <property type="entry name" value="selB"/>
    <property type="match status" value="1"/>
</dbReference>
<name>A0A1T5CIT8_9FIRM</name>
<dbReference type="InterPro" id="IPR031157">
    <property type="entry name" value="G_TR_CS"/>
</dbReference>
<organism evidence="10 11">
    <name type="scientific">Acetoanaerobium noterae</name>
    <dbReference type="NCBI Taxonomy" id="745369"/>
    <lineage>
        <taxon>Bacteria</taxon>
        <taxon>Bacillati</taxon>
        <taxon>Bacillota</taxon>
        <taxon>Clostridia</taxon>
        <taxon>Peptostreptococcales</taxon>
        <taxon>Filifactoraceae</taxon>
        <taxon>Acetoanaerobium</taxon>
    </lineage>
</organism>
<keyword evidence="3" id="KW-0963">Cytoplasm</keyword>
<dbReference type="SUPFAM" id="SSF46785">
    <property type="entry name" value="Winged helix' DNA-binding domain"/>
    <property type="match status" value="2"/>
</dbReference>
<dbReference type="Pfam" id="PF25461">
    <property type="entry name" value="Beta-barrel_SelB"/>
    <property type="match status" value="1"/>
</dbReference>
<evidence type="ECO:0000256" key="8">
    <source>
        <dbReference type="ARBA" id="ARBA00031615"/>
    </source>
</evidence>
<dbReference type="CDD" id="cd15491">
    <property type="entry name" value="selB_III"/>
    <property type="match status" value="1"/>
</dbReference>
<dbReference type="Pfam" id="PF03144">
    <property type="entry name" value="GTP_EFTU_D2"/>
    <property type="match status" value="1"/>
</dbReference>
<dbReference type="InterPro" id="IPR000795">
    <property type="entry name" value="T_Tr_GTP-bd_dom"/>
</dbReference>
<keyword evidence="6" id="KW-0342">GTP-binding</keyword>
<dbReference type="InterPro" id="IPR015190">
    <property type="entry name" value="Elong_fac_SelB-wing-hlx_typ-2"/>
</dbReference>
<dbReference type="InterPro" id="IPR027417">
    <property type="entry name" value="P-loop_NTPase"/>
</dbReference>
<evidence type="ECO:0000256" key="3">
    <source>
        <dbReference type="ARBA" id="ARBA00022490"/>
    </source>
</evidence>
<dbReference type="NCBIfam" id="TIGR00231">
    <property type="entry name" value="small_GTP"/>
    <property type="match status" value="1"/>
</dbReference>
<proteinExistence type="predicted"/>
<dbReference type="PROSITE" id="PS00301">
    <property type="entry name" value="G_TR_1"/>
    <property type="match status" value="1"/>
</dbReference>
<accession>A0A1T5CIT8</accession>
<dbReference type="GO" id="GO:0005829">
    <property type="term" value="C:cytosol"/>
    <property type="evidence" value="ECO:0007669"/>
    <property type="project" value="TreeGrafter"/>
</dbReference>
<dbReference type="InterPro" id="IPR004535">
    <property type="entry name" value="Transl_elong_SelB"/>
</dbReference>
<evidence type="ECO:0000313" key="11">
    <source>
        <dbReference type="Proteomes" id="UP000243406"/>
    </source>
</evidence>
<reference evidence="11" key="1">
    <citation type="submission" date="2017-02" db="EMBL/GenBank/DDBJ databases">
        <authorList>
            <person name="Varghese N."/>
            <person name="Submissions S."/>
        </authorList>
    </citation>
    <scope>NUCLEOTIDE SEQUENCE [LARGE SCALE GENOMIC DNA]</scope>
    <source>
        <strain evidence="11">ATCC 35199</strain>
    </source>
</reference>
<evidence type="ECO:0000256" key="7">
    <source>
        <dbReference type="ARBA" id="ARBA00025526"/>
    </source>
</evidence>
<dbReference type="InterPro" id="IPR009001">
    <property type="entry name" value="Transl_elong_EF1A/Init_IF2_C"/>
</dbReference>
<sequence>MNNIIIGTAGHIDHGKTTLIKALTGVDTDRLKEEKKRGISIDLGFTSFKINPNKTAGIIDVPGHEKFLKNMLAGVAGMDIILLVVSAEEGVMPQTKEHLDILNLIGIKKGIIVLTKADKVDDEFLEMVKEDLRAHVKSSFLEDAEIIPVDSISKRGIDLLISKIDKLTEEFEPKNLNVAPRLFVDRIFSIKGFGSVVTGTLIEGILRVDDLVYLYPKKIESRVRGLQVHSQKTDIAYAGQRVAVNLSNISLDDVQRGDILSSNPNLSVSMMLDAKLTMLNDISKDLEHWDRVRVYHGAREILARVVPLESDILAKGKSGYVQLRLEEEVSCKEKDHIILRFYSPLETIGGGIILDSDPEKHTINTLNIVEKLSLKEKGTLSDRILQLIQSKTVLVNKEILIKELGDEASKIANEIDLMLENEELIEVAGLLIDTKGLDNIVGQIQKQLKYYHSKFPFRAGASKEELRTKITFKLKPKEFDALMNFLESKSIVSMNDQYVSSYGFEVCFDDKALALKNEIESYYINNKTPLQTDKIIGNSLESLEMIHYLIGRSLVKLSDDLFYDKLLIEEYQSIVKKYLDKNGEVSIKNLKDETELSRKYLIAIMEYFDRIKFTKRSGEVRISYDRN</sequence>
<comment type="function">
    <text evidence="7">Translation factor necessary for the incorporation of selenocysteine into proteins. It probably replaces EF-Tu for the insertion of selenocysteine directed by the UGA codon. SelB binds GTP and GDP.</text>
</comment>
<keyword evidence="5" id="KW-0648">Protein biosynthesis</keyword>
<gene>
    <name evidence="10" type="ORF">SAMN02745120_2205</name>
</gene>
<dbReference type="InterPro" id="IPR004161">
    <property type="entry name" value="EFTu-like_2"/>
</dbReference>
<dbReference type="SUPFAM" id="SSF50465">
    <property type="entry name" value="EF-Tu/eEF-1alpha/eIF2-gamma C-terminal domain"/>
    <property type="match status" value="1"/>
</dbReference>
<dbReference type="Gene3D" id="2.40.30.10">
    <property type="entry name" value="Translation factors"/>
    <property type="match status" value="1"/>
</dbReference>
<dbReference type="OrthoDB" id="9804504at2"/>
<evidence type="ECO:0000256" key="5">
    <source>
        <dbReference type="ARBA" id="ARBA00022917"/>
    </source>
</evidence>
<dbReference type="InterPro" id="IPR036388">
    <property type="entry name" value="WH-like_DNA-bd_sf"/>
</dbReference>
<dbReference type="InterPro" id="IPR050055">
    <property type="entry name" value="EF-Tu_GTPase"/>
</dbReference>
<dbReference type="PRINTS" id="PR00315">
    <property type="entry name" value="ELONGATNFCT"/>
</dbReference>
<dbReference type="InterPro" id="IPR005225">
    <property type="entry name" value="Small_GTP-bd"/>
</dbReference>
<evidence type="ECO:0000313" key="10">
    <source>
        <dbReference type="EMBL" id="SKB59369.1"/>
    </source>
</evidence>
<dbReference type="GO" id="GO:0001514">
    <property type="term" value="P:selenocysteine incorporation"/>
    <property type="evidence" value="ECO:0007669"/>
    <property type="project" value="InterPro"/>
</dbReference>
<dbReference type="GO" id="GO:0003746">
    <property type="term" value="F:translation elongation factor activity"/>
    <property type="evidence" value="ECO:0007669"/>
    <property type="project" value="UniProtKB-KW"/>
</dbReference>
<evidence type="ECO:0000256" key="2">
    <source>
        <dbReference type="ARBA" id="ARBA00015953"/>
    </source>
</evidence>
<keyword evidence="11" id="KW-1185">Reference proteome</keyword>
<dbReference type="Proteomes" id="UP000243406">
    <property type="component" value="Unassembled WGS sequence"/>
</dbReference>
<evidence type="ECO:0000259" key="9">
    <source>
        <dbReference type="PROSITE" id="PS51722"/>
    </source>
</evidence>
<dbReference type="Gene3D" id="1.10.10.2770">
    <property type="match status" value="1"/>
</dbReference>
<keyword evidence="4" id="KW-0547">Nucleotide-binding</keyword>
<feature type="domain" description="Tr-type G" evidence="9">
    <location>
        <begin position="1"/>
        <end position="174"/>
    </location>
</feature>
<dbReference type="PANTHER" id="PTHR43721">
    <property type="entry name" value="ELONGATION FACTOR TU-RELATED"/>
    <property type="match status" value="1"/>
</dbReference>
<dbReference type="SUPFAM" id="SSF50447">
    <property type="entry name" value="Translation proteins"/>
    <property type="match status" value="1"/>
</dbReference>
<protein>
    <recommendedName>
        <fullName evidence="2">Selenocysteine-specific elongation factor</fullName>
    </recommendedName>
    <alternativeName>
        <fullName evidence="8">SelB translation factor</fullName>
    </alternativeName>
</protein>
<evidence type="ECO:0000256" key="1">
    <source>
        <dbReference type="ARBA" id="ARBA00004496"/>
    </source>
</evidence>
<dbReference type="InterPro" id="IPR057335">
    <property type="entry name" value="Beta-barrel_SelB"/>
</dbReference>
<dbReference type="SUPFAM" id="SSF52540">
    <property type="entry name" value="P-loop containing nucleoside triphosphate hydrolases"/>
    <property type="match status" value="1"/>
</dbReference>
<dbReference type="AlphaFoldDB" id="A0A1T5CIT8"/>
<dbReference type="GO" id="GO:0003924">
    <property type="term" value="F:GTPase activity"/>
    <property type="evidence" value="ECO:0007669"/>
    <property type="project" value="InterPro"/>
</dbReference>
<dbReference type="CDD" id="cd03696">
    <property type="entry name" value="SelB_II"/>
    <property type="match status" value="1"/>
</dbReference>
<dbReference type="Pfam" id="PF00009">
    <property type="entry name" value="GTP_EFTU"/>
    <property type="match status" value="1"/>
</dbReference>
<comment type="subcellular location">
    <subcellularLocation>
        <location evidence="1">Cytoplasm</location>
    </subcellularLocation>
</comment>
<dbReference type="InterPro" id="IPR015191">
    <property type="entry name" value="SelB_WHD4"/>
</dbReference>
<evidence type="ECO:0000256" key="4">
    <source>
        <dbReference type="ARBA" id="ARBA00022741"/>
    </source>
</evidence>
<dbReference type="EMBL" id="FUYN01000005">
    <property type="protein sequence ID" value="SKB59369.1"/>
    <property type="molecule type" value="Genomic_DNA"/>
</dbReference>
<dbReference type="CDD" id="cd04171">
    <property type="entry name" value="SelB"/>
    <property type="match status" value="1"/>
</dbReference>
<dbReference type="Pfam" id="PF09106">
    <property type="entry name" value="WHD_2nd_SelB"/>
    <property type="match status" value="1"/>
</dbReference>
<dbReference type="Gene3D" id="1.10.10.10">
    <property type="entry name" value="Winged helix-like DNA-binding domain superfamily/Winged helix DNA-binding domain"/>
    <property type="match status" value="1"/>
</dbReference>
<dbReference type="InterPro" id="IPR009000">
    <property type="entry name" value="Transl_B-barrel_sf"/>
</dbReference>
<dbReference type="GO" id="GO:0003723">
    <property type="term" value="F:RNA binding"/>
    <property type="evidence" value="ECO:0007669"/>
    <property type="project" value="InterPro"/>
</dbReference>
<dbReference type="RefSeq" id="WP_079590011.1">
    <property type="nucleotide sequence ID" value="NZ_FUYN01000005.1"/>
</dbReference>
<dbReference type="PROSITE" id="PS51722">
    <property type="entry name" value="G_TR_2"/>
    <property type="match status" value="1"/>
</dbReference>
<dbReference type="Pfam" id="PF09107">
    <property type="entry name" value="WHD_3rd_SelB"/>
    <property type="match status" value="1"/>
</dbReference>
<dbReference type="InterPro" id="IPR036390">
    <property type="entry name" value="WH_DNA-bd_sf"/>
</dbReference>
<dbReference type="PANTHER" id="PTHR43721:SF22">
    <property type="entry name" value="ELONGATION FACTOR TU, MITOCHONDRIAL"/>
    <property type="match status" value="1"/>
</dbReference>
<evidence type="ECO:0000256" key="6">
    <source>
        <dbReference type="ARBA" id="ARBA00023134"/>
    </source>
</evidence>
<dbReference type="Gene3D" id="3.40.50.300">
    <property type="entry name" value="P-loop containing nucleotide triphosphate hydrolases"/>
    <property type="match status" value="1"/>
</dbReference>
<keyword evidence="10" id="KW-0251">Elongation factor</keyword>
<dbReference type="GO" id="GO:0005525">
    <property type="term" value="F:GTP binding"/>
    <property type="evidence" value="ECO:0007669"/>
    <property type="project" value="UniProtKB-KW"/>
</dbReference>